<keyword evidence="4" id="KW-0443">Lipid metabolism</keyword>
<dbReference type="EMBL" id="AAYY01000010">
    <property type="protein sequence ID" value="EDP42809.1"/>
    <property type="molecule type" value="Genomic_DNA"/>
</dbReference>
<dbReference type="SUPFAM" id="SSF69593">
    <property type="entry name" value="Glycerol-3-phosphate (1)-acyltransferase"/>
    <property type="match status" value="1"/>
</dbReference>
<keyword evidence="3 4" id="KW-0012">Acyltransferase</keyword>
<feature type="transmembrane region" description="Helical" evidence="6">
    <location>
        <begin position="6"/>
        <end position="23"/>
    </location>
</feature>
<keyword evidence="2 4" id="KW-0808">Transferase</keyword>
<keyword evidence="4" id="KW-1208">Phospholipid metabolism</keyword>
<proteinExistence type="inferred from homology"/>
<comment type="domain">
    <text evidence="4">The HXXXXD motif is essential for acyltransferase activity and may constitute the binding site for the phosphate moiety of the glycerol-3-phosphate.</text>
</comment>
<accession>A8Q6M5</accession>
<dbReference type="AlphaFoldDB" id="A8Q6M5"/>
<dbReference type="NCBIfam" id="TIGR00530">
    <property type="entry name" value="AGP_acyltrn"/>
    <property type="match status" value="1"/>
</dbReference>
<keyword evidence="4" id="KW-0594">Phospholipid biosynthesis</keyword>
<dbReference type="FunCoup" id="A8Q6M5">
    <property type="interactions" value="162"/>
</dbReference>
<dbReference type="PANTHER" id="PTHR10434:SF11">
    <property type="entry name" value="1-ACYL-SN-GLYCEROL-3-PHOSPHATE ACYLTRANSFERASE"/>
    <property type="match status" value="1"/>
</dbReference>
<dbReference type="InParanoid" id="A8Q6M5"/>
<feature type="compositionally biased region" description="Low complexity" evidence="5">
    <location>
        <begin position="279"/>
        <end position="288"/>
    </location>
</feature>
<dbReference type="VEuPathDB" id="FungiDB:MGL_3009"/>
<dbReference type="KEGG" id="mgl:MGL_3009"/>
<dbReference type="SMART" id="SM00563">
    <property type="entry name" value="PlsC"/>
    <property type="match status" value="1"/>
</dbReference>
<name>A8Q6M5_MALGO</name>
<dbReference type="OrthoDB" id="202234at2759"/>
<evidence type="ECO:0000256" key="6">
    <source>
        <dbReference type="SAM" id="Phobius"/>
    </source>
</evidence>
<keyword evidence="6" id="KW-1133">Transmembrane helix</keyword>
<keyword evidence="6" id="KW-0812">Transmembrane</keyword>
<evidence type="ECO:0000256" key="1">
    <source>
        <dbReference type="ARBA" id="ARBA00008655"/>
    </source>
</evidence>
<comment type="caution">
    <text evidence="8">The sequence shown here is derived from an EMBL/GenBank/DDBJ whole genome shotgun (WGS) entry which is preliminary data.</text>
</comment>
<feature type="region of interest" description="Disordered" evidence="5">
    <location>
        <begin position="277"/>
        <end position="301"/>
    </location>
</feature>
<dbReference type="CDD" id="cd07989">
    <property type="entry name" value="LPLAT_AGPAT-like"/>
    <property type="match status" value="1"/>
</dbReference>
<evidence type="ECO:0000259" key="7">
    <source>
        <dbReference type="SMART" id="SM00563"/>
    </source>
</evidence>
<gene>
    <name evidence="8" type="ORF">MGL_3009</name>
</gene>
<evidence type="ECO:0000256" key="4">
    <source>
        <dbReference type="RuleBase" id="RU361267"/>
    </source>
</evidence>
<sequence length="301" mass="33653">MGKLVHGVSTVGAVSFLLLTLASRRSQRARFYLNSILCVISMALSSSIGVVCGLVLSLFPGKRFNVNYIVARSFHFFMKPLIGMYVEVEGEEHLKRRPAIMVGNHQSSIDTLYLGRMFPVNSIIMAKKELKWVPFLGQFMMLSGSAFIDRKSRASAIKTMNATGEHMRKNNLMLFVFPEGTRSNLSTPDMLPFKKGAFHLAVQTQLPIIPMVCENYHRLFDSKTRFEPGKIRLKILPPIETTGMTEKDVDMLCNTVREKMLSQLLSYANDVKQQKIEASSDSSGTSSSVNTRALPGLSARF</sequence>
<dbReference type="Pfam" id="PF01553">
    <property type="entry name" value="Acyltransferase"/>
    <property type="match status" value="1"/>
</dbReference>
<evidence type="ECO:0000256" key="5">
    <source>
        <dbReference type="SAM" id="MobiDB-lite"/>
    </source>
</evidence>
<dbReference type="GO" id="GO:0006654">
    <property type="term" value="P:phosphatidic acid biosynthetic process"/>
    <property type="evidence" value="ECO:0007669"/>
    <property type="project" value="TreeGrafter"/>
</dbReference>
<dbReference type="GO" id="GO:0003841">
    <property type="term" value="F:1-acylglycerol-3-phosphate O-acyltransferase activity"/>
    <property type="evidence" value="ECO:0007669"/>
    <property type="project" value="UniProtKB-UniRule"/>
</dbReference>
<dbReference type="InterPro" id="IPR004552">
    <property type="entry name" value="AGP_acyltrans"/>
</dbReference>
<keyword evidence="6" id="KW-0472">Membrane</keyword>
<evidence type="ECO:0000313" key="8">
    <source>
        <dbReference type="EMBL" id="EDP42809.1"/>
    </source>
</evidence>
<comment type="catalytic activity">
    <reaction evidence="4">
        <text>a 1-acyl-sn-glycero-3-phosphate + an acyl-CoA = a 1,2-diacyl-sn-glycero-3-phosphate + CoA</text>
        <dbReference type="Rhea" id="RHEA:19709"/>
        <dbReference type="ChEBI" id="CHEBI:57287"/>
        <dbReference type="ChEBI" id="CHEBI:57970"/>
        <dbReference type="ChEBI" id="CHEBI:58342"/>
        <dbReference type="ChEBI" id="CHEBI:58608"/>
        <dbReference type="EC" id="2.3.1.51"/>
    </reaction>
</comment>
<evidence type="ECO:0000256" key="2">
    <source>
        <dbReference type="ARBA" id="ARBA00022679"/>
    </source>
</evidence>
<dbReference type="RefSeq" id="XP_001730023.1">
    <property type="nucleotide sequence ID" value="XM_001729971.1"/>
</dbReference>
<protein>
    <recommendedName>
        <fullName evidence="4">1-acyl-sn-glycerol-3-phosphate acyltransferase</fullName>
        <ecNumber evidence="4">2.3.1.51</ecNumber>
    </recommendedName>
</protein>
<keyword evidence="9" id="KW-1185">Reference proteome</keyword>
<dbReference type="InterPro" id="IPR002123">
    <property type="entry name" value="Plipid/glycerol_acylTrfase"/>
</dbReference>
<reference evidence="8 9" key="1">
    <citation type="journal article" date="2007" name="Proc. Natl. Acad. Sci. U.S.A.">
        <title>Dandruff-associated Malassezia genomes reveal convergent and divergent virulence traits shared with plant and human fungal pathogens.</title>
        <authorList>
            <person name="Xu J."/>
            <person name="Saunders C.W."/>
            <person name="Hu P."/>
            <person name="Grant R.A."/>
            <person name="Boekhout T."/>
            <person name="Kuramae E.E."/>
            <person name="Kronstad J.W."/>
            <person name="Deangelis Y.M."/>
            <person name="Reeder N.L."/>
            <person name="Johnstone K.R."/>
            <person name="Leland M."/>
            <person name="Fieno A.M."/>
            <person name="Begley W.M."/>
            <person name="Sun Y."/>
            <person name="Lacey M.P."/>
            <person name="Chaudhary T."/>
            <person name="Keough T."/>
            <person name="Chu L."/>
            <person name="Sears R."/>
            <person name="Yuan B."/>
            <person name="Dawson T.L.Jr."/>
        </authorList>
    </citation>
    <scope>NUCLEOTIDE SEQUENCE [LARGE SCALE GENOMIC DNA]</scope>
    <source>
        <strain evidence="9">ATCC MYA-4612 / CBS 7966</strain>
    </source>
</reference>
<keyword evidence="4" id="KW-0444">Lipid biosynthesis</keyword>
<dbReference type="GO" id="GO:0005783">
    <property type="term" value="C:endoplasmic reticulum"/>
    <property type="evidence" value="ECO:0007669"/>
    <property type="project" value="TreeGrafter"/>
</dbReference>
<dbReference type="EC" id="2.3.1.51" evidence="4"/>
<dbReference type="STRING" id="425265.A8Q6M5"/>
<dbReference type="GO" id="GO:0016020">
    <property type="term" value="C:membrane"/>
    <property type="evidence" value="ECO:0007669"/>
    <property type="project" value="InterPro"/>
</dbReference>
<dbReference type="PANTHER" id="PTHR10434">
    <property type="entry name" value="1-ACYL-SN-GLYCEROL-3-PHOSPHATE ACYLTRANSFERASE"/>
    <property type="match status" value="1"/>
</dbReference>
<dbReference type="Proteomes" id="UP000008837">
    <property type="component" value="Unassembled WGS sequence"/>
</dbReference>
<feature type="domain" description="Phospholipid/glycerol acyltransferase" evidence="7">
    <location>
        <begin position="99"/>
        <end position="216"/>
    </location>
</feature>
<comment type="similarity">
    <text evidence="1 4">Belongs to the 1-acyl-sn-glycerol-3-phosphate acyltransferase family.</text>
</comment>
<dbReference type="OMA" id="KKSLVWI"/>
<dbReference type="GeneID" id="5854330"/>
<organism evidence="8 9">
    <name type="scientific">Malassezia globosa (strain ATCC MYA-4612 / CBS 7966)</name>
    <name type="common">Dandruff-associated fungus</name>
    <dbReference type="NCBI Taxonomy" id="425265"/>
    <lineage>
        <taxon>Eukaryota</taxon>
        <taxon>Fungi</taxon>
        <taxon>Dikarya</taxon>
        <taxon>Basidiomycota</taxon>
        <taxon>Ustilaginomycotina</taxon>
        <taxon>Malasseziomycetes</taxon>
        <taxon>Malasseziales</taxon>
        <taxon>Malasseziaceae</taxon>
        <taxon>Malassezia</taxon>
    </lineage>
</organism>
<feature type="transmembrane region" description="Helical" evidence="6">
    <location>
        <begin position="35"/>
        <end position="59"/>
    </location>
</feature>
<evidence type="ECO:0000313" key="9">
    <source>
        <dbReference type="Proteomes" id="UP000008837"/>
    </source>
</evidence>
<evidence type="ECO:0000256" key="3">
    <source>
        <dbReference type="ARBA" id="ARBA00023315"/>
    </source>
</evidence>